<sequence>MPVFVSWKSESRLGLDLVVVHVVSLLTRYILTLPISTAASTFVPPRVTYAPPSPEADTNIAHQATIQNKHALTPRHLFILLILHAIPSLYTPSIHFTTTHHVLRGHFPRRPRHSLPSSARLGQARHLQCRLAHQHPPLPAGLHPRDAARLVHHRKVPRTALRVRGAEPGRRGRLRPRSLRLRPAAGRPAPAAAAAASWRHELWRHRTAPQQCIAAAAAAAPAPAARRNDEQ</sequence>
<protein>
    <submittedName>
        <fullName evidence="2">Uncharacterized protein</fullName>
    </submittedName>
</protein>
<comment type="caution">
    <text evidence="2">The sequence shown here is derived from an EMBL/GenBank/DDBJ whole genome shotgun (WGS) entry which is preliminary data.</text>
</comment>
<reference evidence="2 3" key="1">
    <citation type="submission" date="2016-07" db="EMBL/GenBank/DDBJ databases">
        <title>Comparative genomics of the entomopathogenic fungus Beauveria bassiana.</title>
        <authorList>
            <person name="Valero Jimenez C.A."/>
            <person name="Zwaan B.J."/>
            <person name="Van Kan J.A."/>
            <person name="Takken W."/>
            <person name="Debets A.J."/>
            <person name="Schoustra S.E."/>
            <person name="Koenraadt C.J."/>
        </authorList>
    </citation>
    <scope>NUCLEOTIDE SEQUENCE [LARGE SCALE GENOMIC DNA]</scope>
    <source>
        <strain evidence="2 3">ARSEF 8028</strain>
    </source>
</reference>
<feature type="compositionally biased region" description="Low complexity" evidence="1">
    <location>
        <begin position="181"/>
        <end position="193"/>
    </location>
</feature>
<name>A0A2S7YNI6_BEABA</name>
<evidence type="ECO:0000256" key="1">
    <source>
        <dbReference type="SAM" id="MobiDB-lite"/>
    </source>
</evidence>
<feature type="region of interest" description="Disordered" evidence="1">
    <location>
        <begin position="164"/>
        <end position="193"/>
    </location>
</feature>
<dbReference type="AlphaFoldDB" id="A0A2S7YNI6"/>
<proteinExistence type="predicted"/>
<accession>A0A2S7YNI6</accession>
<organism evidence="2 3">
    <name type="scientific">Beauveria bassiana</name>
    <name type="common">White muscardine disease fungus</name>
    <name type="synonym">Tritirachium shiotae</name>
    <dbReference type="NCBI Taxonomy" id="176275"/>
    <lineage>
        <taxon>Eukaryota</taxon>
        <taxon>Fungi</taxon>
        <taxon>Dikarya</taxon>
        <taxon>Ascomycota</taxon>
        <taxon>Pezizomycotina</taxon>
        <taxon>Sordariomycetes</taxon>
        <taxon>Hypocreomycetidae</taxon>
        <taxon>Hypocreales</taxon>
        <taxon>Cordycipitaceae</taxon>
        <taxon>Beauveria</taxon>
    </lineage>
</organism>
<evidence type="ECO:0000313" key="3">
    <source>
        <dbReference type="Proteomes" id="UP000237441"/>
    </source>
</evidence>
<dbReference type="EMBL" id="JRHA01000008">
    <property type="protein sequence ID" value="PQK17534.1"/>
    <property type="molecule type" value="Genomic_DNA"/>
</dbReference>
<dbReference type="Proteomes" id="UP000237441">
    <property type="component" value="Unassembled WGS sequence"/>
</dbReference>
<gene>
    <name evidence="2" type="ORF">BB8028_0008g00440</name>
</gene>
<feature type="compositionally biased region" description="Basic residues" evidence="1">
    <location>
        <begin position="171"/>
        <end position="180"/>
    </location>
</feature>
<evidence type="ECO:0000313" key="2">
    <source>
        <dbReference type="EMBL" id="PQK17534.1"/>
    </source>
</evidence>